<dbReference type="PROSITE" id="PS51257">
    <property type="entry name" value="PROKAR_LIPOPROTEIN"/>
    <property type="match status" value="1"/>
</dbReference>
<feature type="signal peptide" evidence="1">
    <location>
        <begin position="1"/>
        <end position="21"/>
    </location>
</feature>
<keyword evidence="3" id="KW-1185">Reference proteome</keyword>
<evidence type="ECO:0000256" key="1">
    <source>
        <dbReference type="SAM" id="SignalP"/>
    </source>
</evidence>
<accession>J3L991</accession>
<dbReference type="Proteomes" id="UP000006038">
    <property type="component" value="Unassembled WGS sequence"/>
</dbReference>
<evidence type="ECO:0008006" key="4">
    <source>
        <dbReference type="Google" id="ProtNLM"/>
    </source>
</evidence>
<proteinExistence type="predicted"/>
<dbReference type="EnsemblPlants" id="OB02G12080.1">
    <property type="protein sequence ID" value="OB02G12080.1"/>
    <property type="gene ID" value="OB02G12080"/>
</dbReference>
<sequence length="69" mass="6651">MAVIRMGVAALLLVAVVVAAASVPAAASCGCSDDCYERCANGKTDPACTTMCNEACGVLGKAAAGVGTV</sequence>
<organism evidence="2">
    <name type="scientific">Oryza brachyantha</name>
    <name type="common">malo sina</name>
    <dbReference type="NCBI Taxonomy" id="4533"/>
    <lineage>
        <taxon>Eukaryota</taxon>
        <taxon>Viridiplantae</taxon>
        <taxon>Streptophyta</taxon>
        <taxon>Embryophyta</taxon>
        <taxon>Tracheophyta</taxon>
        <taxon>Spermatophyta</taxon>
        <taxon>Magnoliopsida</taxon>
        <taxon>Liliopsida</taxon>
        <taxon>Poales</taxon>
        <taxon>Poaceae</taxon>
        <taxon>BOP clade</taxon>
        <taxon>Oryzoideae</taxon>
        <taxon>Oryzeae</taxon>
        <taxon>Oryzinae</taxon>
        <taxon>Oryza</taxon>
    </lineage>
</organism>
<dbReference type="eggNOG" id="ENOG502RRQI">
    <property type="taxonomic scope" value="Eukaryota"/>
</dbReference>
<dbReference type="AlphaFoldDB" id="J3L991"/>
<dbReference type="Gramene" id="OB02G12080.1">
    <property type="protein sequence ID" value="OB02G12080.1"/>
    <property type="gene ID" value="OB02G12080"/>
</dbReference>
<name>J3L991_ORYBR</name>
<dbReference type="OMA" id="NERCANG"/>
<evidence type="ECO:0000313" key="3">
    <source>
        <dbReference type="Proteomes" id="UP000006038"/>
    </source>
</evidence>
<protein>
    <recommendedName>
        <fullName evidence="4">Acidic protein</fullName>
    </recommendedName>
</protein>
<dbReference type="HOGENOM" id="CLU_198553_0_0_1"/>
<keyword evidence="1" id="KW-0732">Signal</keyword>
<evidence type="ECO:0000313" key="2">
    <source>
        <dbReference type="EnsemblPlants" id="OB02G12080.1"/>
    </source>
</evidence>
<feature type="chain" id="PRO_5003772518" description="Acidic protein" evidence="1">
    <location>
        <begin position="22"/>
        <end position="69"/>
    </location>
</feature>
<reference evidence="2" key="1">
    <citation type="submission" date="2013-04" db="UniProtKB">
        <authorList>
            <consortium name="EnsemblPlants"/>
        </authorList>
    </citation>
    <scope>IDENTIFICATION</scope>
</reference>